<reference evidence="2 3" key="1">
    <citation type="submission" date="2018-11" db="EMBL/GenBank/DDBJ databases">
        <title>Flavobacterium sp. nov., YIM 102701-2 draft genome.</title>
        <authorList>
            <person name="Li G."/>
            <person name="Jiang Y."/>
        </authorList>
    </citation>
    <scope>NUCLEOTIDE SEQUENCE [LARGE SCALE GENOMIC DNA]</scope>
    <source>
        <strain evidence="2 3">YIM 102701-2</strain>
    </source>
</reference>
<keyword evidence="1" id="KW-0732">Signal</keyword>
<evidence type="ECO:0000313" key="3">
    <source>
        <dbReference type="Proteomes" id="UP000275719"/>
    </source>
</evidence>
<evidence type="ECO:0000256" key="1">
    <source>
        <dbReference type="SAM" id="SignalP"/>
    </source>
</evidence>
<sequence length="195" mass="23175">MKYLYCLLVIFSFNFSFCQSKLFEEIIKIDSTIPNNTGWKDKSFEDFLIYKNQIEADFFDENQNQFAEYRNVIYYLYLGSIPNHGKVNKIVGVKIKNLDTGEIIHYISSNEDEIIKLKKGKENDLSNEYFAFLCEDYKVTKGLNILKYTDSSETFHSLDYHMIEFIYKINLENESNGMVFSSYNYYTSEKMLDRF</sequence>
<keyword evidence="3" id="KW-1185">Reference proteome</keyword>
<comment type="caution">
    <text evidence="2">The sequence shown here is derived from an EMBL/GenBank/DDBJ whole genome shotgun (WGS) entry which is preliminary data.</text>
</comment>
<accession>A0A3P3W5G1</accession>
<proteinExistence type="predicted"/>
<dbReference type="EMBL" id="RQVQ01000017">
    <property type="protein sequence ID" value="RRJ90371.1"/>
    <property type="molecule type" value="Genomic_DNA"/>
</dbReference>
<dbReference type="Proteomes" id="UP000275719">
    <property type="component" value="Unassembled WGS sequence"/>
</dbReference>
<protein>
    <submittedName>
        <fullName evidence="2">Uncharacterized protein</fullName>
    </submittedName>
</protein>
<dbReference type="AlphaFoldDB" id="A0A3P3W5G1"/>
<feature type="signal peptide" evidence="1">
    <location>
        <begin position="1"/>
        <end position="18"/>
    </location>
</feature>
<gene>
    <name evidence="2" type="ORF">EG240_08960</name>
</gene>
<evidence type="ECO:0000313" key="2">
    <source>
        <dbReference type="EMBL" id="RRJ90371.1"/>
    </source>
</evidence>
<dbReference type="RefSeq" id="WP_125019056.1">
    <property type="nucleotide sequence ID" value="NZ_RQVQ01000017.1"/>
</dbReference>
<name>A0A3P3W5G1_9FLAO</name>
<organism evidence="2 3">
    <name type="scientific">Paenimyroides tangerinum</name>
    <dbReference type="NCBI Taxonomy" id="2488728"/>
    <lineage>
        <taxon>Bacteria</taxon>
        <taxon>Pseudomonadati</taxon>
        <taxon>Bacteroidota</taxon>
        <taxon>Flavobacteriia</taxon>
        <taxon>Flavobacteriales</taxon>
        <taxon>Flavobacteriaceae</taxon>
        <taxon>Paenimyroides</taxon>
    </lineage>
</organism>
<feature type="chain" id="PRO_5018296853" evidence="1">
    <location>
        <begin position="19"/>
        <end position="195"/>
    </location>
</feature>